<dbReference type="Proteomes" id="UP000709295">
    <property type="component" value="Unassembled WGS sequence"/>
</dbReference>
<keyword evidence="1" id="KW-0238">DNA-binding</keyword>
<dbReference type="AlphaFoldDB" id="A0A8J5IV98"/>
<keyword evidence="4" id="KW-1185">Reference proteome</keyword>
<accession>A0A8J5IV98</accession>
<evidence type="ECO:0000313" key="3">
    <source>
        <dbReference type="EMBL" id="KAG6947120.1"/>
    </source>
</evidence>
<comment type="caution">
    <text evidence="3">The sequence shown here is derived from an EMBL/GenBank/DDBJ whole genome shotgun (WGS) entry which is preliminary data.</text>
</comment>
<gene>
    <name evidence="3" type="ORF">JG688_00015678</name>
</gene>
<dbReference type="SMART" id="SM00674">
    <property type="entry name" value="CENPB"/>
    <property type="match status" value="1"/>
</dbReference>
<feature type="non-terminal residue" evidence="3">
    <location>
        <position position="145"/>
    </location>
</feature>
<evidence type="ECO:0000313" key="4">
    <source>
        <dbReference type="Proteomes" id="UP000709295"/>
    </source>
</evidence>
<evidence type="ECO:0000256" key="1">
    <source>
        <dbReference type="ARBA" id="ARBA00023125"/>
    </source>
</evidence>
<feature type="domain" description="HTH CENPB-type" evidence="2">
    <location>
        <begin position="67"/>
        <end position="141"/>
    </location>
</feature>
<dbReference type="InterPro" id="IPR006600">
    <property type="entry name" value="HTH_CenpB_DNA-bd_dom"/>
</dbReference>
<dbReference type="PROSITE" id="PS51253">
    <property type="entry name" value="HTH_CENPB"/>
    <property type="match status" value="1"/>
</dbReference>
<name>A0A8J5IV98_9STRA</name>
<dbReference type="GO" id="GO:0003677">
    <property type="term" value="F:DNA binding"/>
    <property type="evidence" value="ECO:0007669"/>
    <property type="project" value="UniProtKB-KW"/>
</dbReference>
<dbReference type="EMBL" id="JAENGY010001754">
    <property type="protein sequence ID" value="KAG6947120.1"/>
    <property type="molecule type" value="Genomic_DNA"/>
</dbReference>
<organism evidence="3 4">
    <name type="scientific">Phytophthora aleatoria</name>
    <dbReference type="NCBI Taxonomy" id="2496075"/>
    <lineage>
        <taxon>Eukaryota</taxon>
        <taxon>Sar</taxon>
        <taxon>Stramenopiles</taxon>
        <taxon>Oomycota</taxon>
        <taxon>Peronosporomycetes</taxon>
        <taxon>Peronosporales</taxon>
        <taxon>Peronosporaceae</taxon>
        <taxon>Phytophthora</taxon>
    </lineage>
</organism>
<evidence type="ECO:0000259" key="2">
    <source>
        <dbReference type="PROSITE" id="PS51253"/>
    </source>
</evidence>
<dbReference type="Pfam" id="PF03221">
    <property type="entry name" value="HTH_Tnp_Tc5"/>
    <property type="match status" value="1"/>
</dbReference>
<reference evidence="3" key="1">
    <citation type="submission" date="2021-01" db="EMBL/GenBank/DDBJ databases">
        <title>Phytophthora aleatoria, a newly-described species from Pinus radiata is distinct from Phytophthora cactorum isolates based on comparative genomics.</title>
        <authorList>
            <person name="Mcdougal R."/>
            <person name="Panda P."/>
            <person name="Williams N."/>
            <person name="Studholme D.J."/>
        </authorList>
    </citation>
    <scope>NUCLEOTIDE SEQUENCE</scope>
    <source>
        <strain evidence="3">NZFS 4037</strain>
    </source>
</reference>
<sequence>MAQRRQAIDIGRKQEVIAWIEAEGDGKPTRAIANFRTKGWSLDGGTVRKWWRLKDKIKDTPSHQLRLAGGGRKKTSESLEEMLYDEFMNKTLKKEKVTRTWLSSTALAIYAEVVGENGGLFAASDQWVTDFMKRYGISLRRHTNL</sequence>
<protein>
    <recommendedName>
        <fullName evidence="2">HTH CENPB-type domain-containing protein</fullName>
    </recommendedName>
</protein>
<proteinExistence type="predicted"/>